<evidence type="ECO:0000313" key="3">
    <source>
        <dbReference type="Proteomes" id="UP001521184"/>
    </source>
</evidence>
<organism evidence="2 3">
    <name type="scientific">Diplodia intermedia</name>
    <dbReference type="NCBI Taxonomy" id="856260"/>
    <lineage>
        <taxon>Eukaryota</taxon>
        <taxon>Fungi</taxon>
        <taxon>Dikarya</taxon>
        <taxon>Ascomycota</taxon>
        <taxon>Pezizomycotina</taxon>
        <taxon>Dothideomycetes</taxon>
        <taxon>Dothideomycetes incertae sedis</taxon>
        <taxon>Botryosphaeriales</taxon>
        <taxon>Botryosphaeriaceae</taxon>
        <taxon>Diplodia</taxon>
    </lineage>
</organism>
<feature type="compositionally biased region" description="Low complexity" evidence="1">
    <location>
        <begin position="62"/>
        <end position="76"/>
    </location>
</feature>
<protein>
    <submittedName>
        <fullName evidence="2">Uncharacterized protein</fullName>
    </submittedName>
</protein>
<sequence>MSTSQKTPPPPPPPPTNQSNTPSPPPATTKTKEATSDAYLTGRPSTDTTVSTLPEYTEKSENSSNAAAAAGRSGAAHQRLGSTFDRVKAKMGREPDSPERAEEKARRRQEYERLGLGDRTKYGVGGMSWSG</sequence>
<evidence type="ECO:0000256" key="1">
    <source>
        <dbReference type="SAM" id="MobiDB-lite"/>
    </source>
</evidence>
<keyword evidence="3" id="KW-1185">Reference proteome</keyword>
<name>A0ABR3U461_9PEZI</name>
<accession>A0ABR3U461</accession>
<dbReference type="EMBL" id="JAKEKT020000002">
    <property type="protein sequence ID" value="KAL1651207.1"/>
    <property type="molecule type" value="Genomic_DNA"/>
</dbReference>
<feature type="compositionally biased region" description="Polar residues" evidence="1">
    <location>
        <begin position="43"/>
        <end position="54"/>
    </location>
</feature>
<feature type="region of interest" description="Disordered" evidence="1">
    <location>
        <begin position="1"/>
        <end position="131"/>
    </location>
</feature>
<feature type="compositionally biased region" description="Pro residues" evidence="1">
    <location>
        <begin position="7"/>
        <end position="27"/>
    </location>
</feature>
<dbReference type="Proteomes" id="UP001521184">
    <property type="component" value="Unassembled WGS sequence"/>
</dbReference>
<gene>
    <name evidence="2" type="ORF">SLS58_000545</name>
</gene>
<reference evidence="2 3" key="1">
    <citation type="journal article" date="2023" name="Plant Dis.">
        <title>First Report of Diplodia intermedia Causing Canker and Dieback Diseases on Apple Trees in Canada.</title>
        <authorList>
            <person name="Ellouze W."/>
            <person name="Ilyukhin E."/>
            <person name="Sulman M."/>
            <person name="Ali S."/>
        </authorList>
    </citation>
    <scope>NUCLEOTIDE SEQUENCE [LARGE SCALE GENOMIC DNA]</scope>
    <source>
        <strain evidence="2 3">M45-28</strain>
    </source>
</reference>
<comment type="caution">
    <text evidence="2">The sequence shown here is derived from an EMBL/GenBank/DDBJ whole genome shotgun (WGS) entry which is preliminary data.</text>
</comment>
<evidence type="ECO:0000313" key="2">
    <source>
        <dbReference type="EMBL" id="KAL1651207.1"/>
    </source>
</evidence>
<proteinExistence type="predicted"/>
<feature type="compositionally biased region" description="Basic and acidic residues" evidence="1">
    <location>
        <begin position="85"/>
        <end position="121"/>
    </location>
</feature>